<protein>
    <submittedName>
        <fullName evidence="4">ABC transporter substrate-binding protein</fullName>
    </submittedName>
</protein>
<comment type="similarity">
    <text evidence="1">Belongs to the bacterial solute-binding protein 8 family.</text>
</comment>
<evidence type="ECO:0000313" key="4">
    <source>
        <dbReference type="EMBL" id="TDM13475.1"/>
    </source>
</evidence>
<comment type="caution">
    <text evidence="4">The sequence shown here is derived from an EMBL/GenBank/DDBJ whole genome shotgun (WGS) entry which is preliminary data.</text>
</comment>
<gene>
    <name evidence="4" type="ORF">ERX55_08630</name>
</gene>
<dbReference type="Pfam" id="PF01497">
    <property type="entry name" value="Peripla_BP_2"/>
    <property type="match status" value="1"/>
</dbReference>
<evidence type="ECO:0000313" key="5">
    <source>
        <dbReference type="Proteomes" id="UP000294843"/>
    </source>
</evidence>
<accession>A0A4R6BYF0</accession>
<reference evidence="4 5" key="1">
    <citation type="submission" date="2019-01" db="EMBL/GenBank/DDBJ databases">
        <title>Draft genome sequences of the type strains of six Macrococcus species.</title>
        <authorList>
            <person name="Mazhar S."/>
            <person name="Altermann E."/>
            <person name="Hill C."/>
            <person name="Mcauliffe O."/>
        </authorList>
    </citation>
    <scope>NUCLEOTIDE SEQUENCE [LARGE SCALE GENOMIC DNA]</scope>
    <source>
        <strain evidence="4 5">ATCC 51825</strain>
    </source>
</reference>
<feature type="signal peptide" evidence="2">
    <location>
        <begin position="1"/>
        <end position="24"/>
    </location>
</feature>
<dbReference type="OrthoDB" id="9816357at2"/>
<dbReference type="Gene3D" id="3.40.50.1980">
    <property type="entry name" value="Nitrogenase molybdenum iron protein domain"/>
    <property type="match status" value="2"/>
</dbReference>
<keyword evidence="2" id="KW-0732">Signal</keyword>
<dbReference type="PROSITE" id="PS50983">
    <property type="entry name" value="FE_B12_PBP"/>
    <property type="match status" value="1"/>
</dbReference>
<evidence type="ECO:0000256" key="2">
    <source>
        <dbReference type="SAM" id="SignalP"/>
    </source>
</evidence>
<dbReference type="InterPro" id="IPR050902">
    <property type="entry name" value="ABC_Transporter_SBP"/>
</dbReference>
<evidence type="ECO:0000256" key="1">
    <source>
        <dbReference type="ARBA" id="ARBA00008814"/>
    </source>
</evidence>
<name>A0A4R6BYF0_9STAP</name>
<dbReference type="PANTHER" id="PTHR30535">
    <property type="entry name" value="VITAMIN B12-BINDING PROTEIN"/>
    <property type="match status" value="1"/>
</dbReference>
<dbReference type="PROSITE" id="PS51257">
    <property type="entry name" value="PROKAR_LIPOPROTEIN"/>
    <property type="match status" value="1"/>
</dbReference>
<keyword evidence="5" id="KW-1185">Reference proteome</keyword>
<proteinExistence type="inferred from homology"/>
<feature type="domain" description="Fe/B12 periplasmic-binding" evidence="3">
    <location>
        <begin position="30"/>
        <end position="275"/>
    </location>
</feature>
<dbReference type="AlphaFoldDB" id="A0A4R6BYF0"/>
<evidence type="ECO:0000259" key="3">
    <source>
        <dbReference type="PROSITE" id="PS50983"/>
    </source>
</evidence>
<dbReference type="InterPro" id="IPR002491">
    <property type="entry name" value="ABC_transptr_periplasmic_BD"/>
</dbReference>
<dbReference type="PANTHER" id="PTHR30535:SF34">
    <property type="entry name" value="MOLYBDATE-BINDING PROTEIN MOLA"/>
    <property type="match status" value="1"/>
</dbReference>
<dbReference type="EMBL" id="SCWF01000010">
    <property type="protein sequence ID" value="TDM13475.1"/>
    <property type="molecule type" value="Genomic_DNA"/>
</dbReference>
<sequence>MIKEMPMKKSVILLSLFLLGGCQAEQPEERIISLMPSNTEILYEMGLGKEVVGVTTNDDFPKDVKTKEQFDSFNLNKEQLLRAKPSVIVTHESARASQQKVLDSLKDKGVKIVYIKEAKKLDEIDDTVMQIAEAVGHEKEGEKLADRIEQETAAVLKKYDHLPDKKVFIEVSSEPDIYTAGQHTMLDDMLTQLKVTNTFHDIEGWQPVALETVVRRKPDIMLSVTGAKAEDYARLVKERPGLKSVKTDTLNDDWMTRPGPRIAKGLEELAQALED</sequence>
<dbReference type="GO" id="GO:0071281">
    <property type="term" value="P:cellular response to iron ion"/>
    <property type="evidence" value="ECO:0007669"/>
    <property type="project" value="TreeGrafter"/>
</dbReference>
<feature type="chain" id="PRO_5038817831" evidence="2">
    <location>
        <begin position="25"/>
        <end position="275"/>
    </location>
</feature>
<dbReference type="SUPFAM" id="SSF53807">
    <property type="entry name" value="Helical backbone' metal receptor"/>
    <property type="match status" value="1"/>
</dbReference>
<dbReference type="Proteomes" id="UP000294843">
    <property type="component" value="Unassembled WGS sequence"/>
</dbReference>
<organism evidence="4 5">
    <name type="scientific">Macrococcus bovicus</name>
    <dbReference type="NCBI Taxonomy" id="69968"/>
    <lineage>
        <taxon>Bacteria</taxon>
        <taxon>Bacillati</taxon>
        <taxon>Bacillota</taxon>
        <taxon>Bacilli</taxon>
        <taxon>Bacillales</taxon>
        <taxon>Staphylococcaceae</taxon>
        <taxon>Macrococcus</taxon>
    </lineage>
</organism>
<dbReference type="CDD" id="cd01143">
    <property type="entry name" value="YvrC"/>
    <property type="match status" value="1"/>
</dbReference>